<accession>A0A9W9ZIX3</accession>
<dbReference type="OrthoDB" id="6013061at2759"/>
<evidence type="ECO:0000313" key="1">
    <source>
        <dbReference type="EMBL" id="KAJ7382265.1"/>
    </source>
</evidence>
<sequence>MALRTYRHQSEYHGHSLSRTGLPQESASVVLFHAIQEYLMELYEAGCAYPSSIIIWTKGAEKTQFVQGLVRPGLGSLPFPLLVRNLEDVDCPPARLLREDFLHTAEKARPPALKTGTKSGYLQVPNRASSRPDSDIAWNATGIISNCIGTHFSRHAIGVFGVHCSYEKTAVYIDVLKGHAKIPILQKALEACDCRFPLLLETWRTWAVQQSPNYVRNSTIRSSPRSSKPMNTQYGLRIKESRTLVAGYH</sequence>
<comment type="caution">
    <text evidence="1">The sequence shown here is derived from an EMBL/GenBank/DDBJ whole genome shotgun (WGS) entry which is preliminary data.</text>
</comment>
<gene>
    <name evidence="1" type="ORF">OS493_036168</name>
</gene>
<evidence type="ECO:0000313" key="2">
    <source>
        <dbReference type="Proteomes" id="UP001163046"/>
    </source>
</evidence>
<dbReference type="AlphaFoldDB" id="A0A9W9ZIX3"/>
<dbReference type="EMBL" id="MU825931">
    <property type="protein sequence ID" value="KAJ7382265.1"/>
    <property type="molecule type" value="Genomic_DNA"/>
</dbReference>
<reference evidence="1" key="1">
    <citation type="submission" date="2023-01" db="EMBL/GenBank/DDBJ databases">
        <title>Genome assembly of the deep-sea coral Lophelia pertusa.</title>
        <authorList>
            <person name="Herrera S."/>
            <person name="Cordes E."/>
        </authorList>
    </citation>
    <scope>NUCLEOTIDE SEQUENCE</scope>
    <source>
        <strain evidence="1">USNM1676648</strain>
        <tissue evidence="1">Polyp</tissue>
    </source>
</reference>
<protein>
    <submittedName>
        <fullName evidence="1">Uncharacterized protein</fullName>
    </submittedName>
</protein>
<keyword evidence="2" id="KW-1185">Reference proteome</keyword>
<name>A0A9W9ZIX3_9CNID</name>
<proteinExistence type="predicted"/>
<dbReference type="Proteomes" id="UP001163046">
    <property type="component" value="Unassembled WGS sequence"/>
</dbReference>
<organism evidence="1 2">
    <name type="scientific">Desmophyllum pertusum</name>
    <dbReference type="NCBI Taxonomy" id="174260"/>
    <lineage>
        <taxon>Eukaryota</taxon>
        <taxon>Metazoa</taxon>
        <taxon>Cnidaria</taxon>
        <taxon>Anthozoa</taxon>
        <taxon>Hexacorallia</taxon>
        <taxon>Scleractinia</taxon>
        <taxon>Caryophylliina</taxon>
        <taxon>Caryophylliidae</taxon>
        <taxon>Desmophyllum</taxon>
    </lineage>
</organism>